<comment type="caution">
    <text evidence="1">The sequence shown here is derived from an EMBL/GenBank/DDBJ whole genome shotgun (WGS) entry which is preliminary data.</text>
</comment>
<feature type="non-terminal residue" evidence="1">
    <location>
        <position position="1"/>
    </location>
</feature>
<evidence type="ECO:0000313" key="2">
    <source>
        <dbReference type="Proteomes" id="UP001345963"/>
    </source>
</evidence>
<keyword evidence="2" id="KW-1185">Reference proteome</keyword>
<dbReference type="EMBL" id="JAHUTI010084087">
    <property type="protein sequence ID" value="MED6259500.1"/>
    <property type="molecule type" value="Genomic_DNA"/>
</dbReference>
<accession>A0ABU7CCB0</accession>
<gene>
    <name evidence="1" type="ORF">ATANTOWER_024036</name>
</gene>
<dbReference type="InterPro" id="IPR036179">
    <property type="entry name" value="Ig-like_dom_sf"/>
</dbReference>
<name>A0ABU7CCB0_9TELE</name>
<dbReference type="Proteomes" id="UP001345963">
    <property type="component" value="Unassembled WGS sequence"/>
</dbReference>
<evidence type="ECO:0008006" key="3">
    <source>
        <dbReference type="Google" id="ProtNLM"/>
    </source>
</evidence>
<dbReference type="SUPFAM" id="SSF48726">
    <property type="entry name" value="Immunoglobulin"/>
    <property type="match status" value="1"/>
</dbReference>
<proteinExistence type="predicted"/>
<sequence>PVDRTDTGNYVCKVSNDFSFETTDCTLKVFYSSVLITPRSTDLVEFNSCVSLSCSSSGSSLSFFWMNSSSEVTGSDRAQITD</sequence>
<evidence type="ECO:0000313" key="1">
    <source>
        <dbReference type="EMBL" id="MED6259500.1"/>
    </source>
</evidence>
<reference evidence="1 2" key="1">
    <citation type="submission" date="2021-07" db="EMBL/GenBank/DDBJ databases">
        <authorList>
            <person name="Palmer J.M."/>
        </authorList>
    </citation>
    <scope>NUCLEOTIDE SEQUENCE [LARGE SCALE GENOMIC DNA]</scope>
    <source>
        <strain evidence="1 2">AT_MEX2019</strain>
        <tissue evidence="1">Muscle</tissue>
    </source>
</reference>
<protein>
    <recommendedName>
        <fullName evidence="3">Ig-like domain-containing protein</fullName>
    </recommendedName>
</protein>
<organism evidence="1 2">
    <name type="scientific">Ataeniobius toweri</name>
    <dbReference type="NCBI Taxonomy" id="208326"/>
    <lineage>
        <taxon>Eukaryota</taxon>
        <taxon>Metazoa</taxon>
        <taxon>Chordata</taxon>
        <taxon>Craniata</taxon>
        <taxon>Vertebrata</taxon>
        <taxon>Euteleostomi</taxon>
        <taxon>Actinopterygii</taxon>
        <taxon>Neopterygii</taxon>
        <taxon>Teleostei</taxon>
        <taxon>Neoteleostei</taxon>
        <taxon>Acanthomorphata</taxon>
        <taxon>Ovalentaria</taxon>
        <taxon>Atherinomorphae</taxon>
        <taxon>Cyprinodontiformes</taxon>
        <taxon>Goodeidae</taxon>
        <taxon>Ataeniobius</taxon>
    </lineage>
</organism>